<accession>A0AAV9SGD2</accession>
<dbReference type="AlphaFoldDB" id="A0AAV9SGD2"/>
<sequence>MLLLFGFSKAAAEKLLQHAPAPSTDEIRKVGQWRAKEGCSTGTLEAEGEADEGVERRWEGRGLCMEDISPTLKPGSRRPLSWLDFLLRCSTCSAHCNGSWM</sequence>
<name>A0AAV9SGD2_9TELE</name>
<dbReference type="Proteomes" id="UP001311232">
    <property type="component" value="Unassembled WGS sequence"/>
</dbReference>
<evidence type="ECO:0000313" key="2">
    <source>
        <dbReference type="Proteomes" id="UP001311232"/>
    </source>
</evidence>
<reference evidence="1 2" key="1">
    <citation type="submission" date="2021-06" db="EMBL/GenBank/DDBJ databases">
        <authorList>
            <person name="Palmer J.M."/>
        </authorList>
    </citation>
    <scope>NUCLEOTIDE SEQUENCE [LARGE SCALE GENOMIC DNA]</scope>
    <source>
        <strain evidence="1 2">MEX-2019</strain>
        <tissue evidence="1">Muscle</tissue>
    </source>
</reference>
<comment type="caution">
    <text evidence="1">The sequence shown here is derived from an EMBL/GenBank/DDBJ whole genome shotgun (WGS) entry which is preliminary data.</text>
</comment>
<organism evidence="1 2">
    <name type="scientific">Crenichthys baileyi</name>
    <name type="common">White River springfish</name>
    <dbReference type="NCBI Taxonomy" id="28760"/>
    <lineage>
        <taxon>Eukaryota</taxon>
        <taxon>Metazoa</taxon>
        <taxon>Chordata</taxon>
        <taxon>Craniata</taxon>
        <taxon>Vertebrata</taxon>
        <taxon>Euteleostomi</taxon>
        <taxon>Actinopterygii</taxon>
        <taxon>Neopterygii</taxon>
        <taxon>Teleostei</taxon>
        <taxon>Neoteleostei</taxon>
        <taxon>Acanthomorphata</taxon>
        <taxon>Ovalentaria</taxon>
        <taxon>Atherinomorphae</taxon>
        <taxon>Cyprinodontiformes</taxon>
        <taxon>Goodeidae</taxon>
        <taxon>Crenichthys</taxon>
    </lineage>
</organism>
<evidence type="ECO:0000313" key="1">
    <source>
        <dbReference type="EMBL" id="KAK5620444.1"/>
    </source>
</evidence>
<protein>
    <submittedName>
        <fullName evidence="1">Uncharacterized protein</fullName>
    </submittedName>
</protein>
<dbReference type="EMBL" id="JAHHUM010000362">
    <property type="protein sequence ID" value="KAK5620444.1"/>
    <property type="molecule type" value="Genomic_DNA"/>
</dbReference>
<keyword evidence="2" id="KW-1185">Reference proteome</keyword>
<gene>
    <name evidence="1" type="ORF">CRENBAI_023970</name>
</gene>
<proteinExistence type="predicted"/>